<name>A0A4S2L7K7_OPIFE</name>
<protein>
    <recommendedName>
        <fullName evidence="4">RRM domain-containing protein</fullName>
    </recommendedName>
</protein>
<gene>
    <name evidence="2" type="ORF">CRM22_009250</name>
</gene>
<dbReference type="Proteomes" id="UP000308267">
    <property type="component" value="Unassembled WGS sequence"/>
</dbReference>
<evidence type="ECO:0008006" key="4">
    <source>
        <dbReference type="Google" id="ProtNLM"/>
    </source>
</evidence>
<proteinExistence type="predicted"/>
<keyword evidence="3" id="KW-1185">Reference proteome</keyword>
<evidence type="ECO:0000313" key="3">
    <source>
        <dbReference type="Proteomes" id="UP000308267"/>
    </source>
</evidence>
<feature type="compositionally biased region" description="Polar residues" evidence="1">
    <location>
        <begin position="81"/>
        <end position="93"/>
    </location>
</feature>
<dbReference type="AlphaFoldDB" id="A0A4S2L7K7"/>
<organism evidence="2 3">
    <name type="scientific">Opisthorchis felineus</name>
    <dbReference type="NCBI Taxonomy" id="147828"/>
    <lineage>
        <taxon>Eukaryota</taxon>
        <taxon>Metazoa</taxon>
        <taxon>Spiralia</taxon>
        <taxon>Lophotrochozoa</taxon>
        <taxon>Platyhelminthes</taxon>
        <taxon>Trematoda</taxon>
        <taxon>Digenea</taxon>
        <taxon>Opisthorchiida</taxon>
        <taxon>Opisthorchiata</taxon>
        <taxon>Opisthorchiidae</taxon>
        <taxon>Opisthorchis</taxon>
    </lineage>
</organism>
<dbReference type="OrthoDB" id="21502at2759"/>
<dbReference type="EMBL" id="SJOL01008988">
    <property type="protein sequence ID" value="TGZ59162.1"/>
    <property type="molecule type" value="Genomic_DNA"/>
</dbReference>
<feature type="region of interest" description="Disordered" evidence="1">
    <location>
        <begin position="63"/>
        <end position="96"/>
    </location>
</feature>
<comment type="caution">
    <text evidence="2">The sequence shown here is derived from an EMBL/GenBank/DDBJ whole genome shotgun (WGS) entry which is preliminary data.</text>
</comment>
<accession>A0A4S2L7K7</accession>
<sequence length="141" mass="15212">MFGSDNQTEHNLFAGIKSTSNAGLFRVTDTVSSDKTAALFSGSTFQSTGLFGLTVSSSPKQISILTSESPPGHPLDIDAPSSETSPQPSNRSPTHWPAIKLSRLPIGFNRKSWLQQYFERFGTVTRSINHPGQLDGSISIT</sequence>
<evidence type="ECO:0000256" key="1">
    <source>
        <dbReference type="SAM" id="MobiDB-lite"/>
    </source>
</evidence>
<evidence type="ECO:0000313" key="2">
    <source>
        <dbReference type="EMBL" id="TGZ59162.1"/>
    </source>
</evidence>
<dbReference type="STRING" id="147828.A0A4S2L7K7"/>
<reference evidence="2 3" key="1">
    <citation type="journal article" date="2019" name="BMC Genomics">
        <title>New insights from Opisthorchis felineus genome: update on genomics of the epidemiologically important liver flukes.</title>
        <authorList>
            <person name="Ershov N.I."/>
            <person name="Mordvinov V.A."/>
            <person name="Prokhortchouk E.B."/>
            <person name="Pakharukova M.Y."/>
            <person name="Gunbin K.V."/>
            <person name="Ustyantsev K."/>
            <person name="Genaev M.A."/>
            <person name="Blinov A.G."/>
            <person name="Mazur A."/>
            <person name="Boulygina E."/>
            <person name="Tsygankova S."/>
            <person name="Khrameeva E."/>
            <person name="Chekanov N."/>
            <person name="Fan G."/>
            <person name="Xiao A."/>
            <person name="Zhang H."/>
            <person name="Xu X."/>
            <person name="Yang H."/>
            <person name="Solovyev V."/>
            <person name="Lee S.M."/>
            <person name="Liu X."/>
            <person name="Afonnikov D.A."/>
            <person name="Skryabin K.G."/>
        </authorList>
    </citation>
    <scope>NUCLEOTIDE SEQUENCE [LARGE SCALE GENOMIC DNA]</scope>
    <source>
        <strain evidence="2">AK-0245</strain>
        <tissue evidence="2">Whole organism</tissue>
    </source>
</reference>